<keyword evidence="23" id="KW-1185">Reference proteome</keyword>
<evidence type="ECO:0000256" key="3">
    <source>
        <dbReference type="ARBA" id="ARBA00005189"/>
    </source>
</evidence>
<dbReference type="GO" id="GO:0005930">
    <property type="term" value="C:axoneme"/>
    <property type="evidence" value="ECO:0007669"/>
    <property type="project" value="UniProtKB-SubCell"/>
</dbReference>
<evidence type="ECO:0000256" key="11">
    <source>
        <dbReference type="ARBA" id="ARBA00023160"/>
    </source>
</evidence>
<dbReference type="Gene3D" id="3.40.50.720">
    <property type="entry name" value="NAD(P)-binding Rossmann-like Domain"/>
    <property type="match status" value="1"/>
</dbReference>
<dbReference type="InterPro" id="IPR032675">
    <property type="entry name" value="LRR_dom_sf"/>
</dbReference>
<dbReference type="PANTHER" id="PTHR24317:SF7">
    <property type="entry name" value="PEROXISOMAL TRANS-2-ENOYL-COA REDUCTASE"/>
    <property type="match status" value="1"/>
</dbReference>
<comment type="catalytic activity">
    <reaction evidence="19">
        <text>a (2E)-enoyl-CoA + NADPH + H(+) = a 2,3-saturated acyl-CoA + NADP(+)</text>
        <dbReference type="Rhea" id="RHEA:33763"/>
        <dbReference type="ChEBI" id="CHEBI:15378"/>
        <dbReference type="ChEBI" id="CHEBI:57783"/>
        <dbReference type="ChEBI" id="CHEBI:58349"/>
        <dbReference type="ChEBI" id="CHEBI:58856"/>
        <dbReference type="ChEBI" id="CHEBI:65111"/>
        <dbReference type="EC" id="1.3.1.38"/>
    </reaction>
    <physiologicalReaction direction="left-to-right" evidence="19">
        <dbReference type="Rhea" id="RHEA:33764"/>
    </physiologicalReaction>
</comment>
<keyword evidence="4" id="KW-0444">Lipid biosynthesis</keyword>
<comment type="caution">
    <text evidence="22">The sequence shown here is derived from an EMBL/GenBank/DDBJ whole genome shotgun (WGS) entry which is preliminary data.</text>
</comment>
<comment type="catalytic activity">
    <reaction evidence="21">
        <text>(2E)-octenoyl-CoA + NADPH + H(+) = octanoyl-CoA + NADP(+)</text>
        <dbReference type="Rhea" id="RHEA:44952"/>
        <dbReference type="ChEBI" id="CHEBI:15378"/>
        <dbReference type="ChEBI" id="CHEBI:57386"/>
        <dbReference type="ChEBI" id="CHEBI:57783"/>
        <dbReference type="ChEBI" id="CHEBI:58349"/>
        <dbReference type="ChEBI" id="CHEBI:62242"/>
    </reaction>
    <physiologicalReaction direction="left-to-right" evidence="21">
        <dbReference type="Rhea" id="RHEA:44953"/>
    </physiologicalReaction>
</comment>
<dbReference type="GO" id="GO:0019166">
    <property type="term" value="F:trans-2-enoyl-CoA reductase (NADPH) activity"/>
    <property type="evidence" value="ECO:0007669"/>
    <property type="project" value="UniProtKB-EC"/>
</dbReference>
<comment type="subunit">
    <text evidence="13">Interacts with PEX5, probably required to target it into peroxisomes.</text>
</comment>
<evidence type="ECO:0000256" key="19">
    <source>
        <dbReference type="ARBA" id="ARBA00049251"/>
    </source>
</evidence>
<evidence type="ECO:0000256" key="7">
    <source>
        <dbReference type="ARBA" id="ARBA00022857"/>
    </source>
</evidence>
<dbReference type="OrthoDB" id="417891at2759"/>
<reference evidence="22" key="1">
    <citation type="journal article" date="2020" name="bioRxiv">
        <title>Comparative genomics of Chlamydomonas.</title>
        <authorList>
            <person name="Craig R.J."/>
            <person name="Hasan A.R."/>
            <person name="Ness R.W."/>
            <person name="Keightley P.D."/>
        </authorList>
    </citation>
    <scope>NUCLEOTIDE SEQUENCE</scope>
    <source>
        <strain evidence="22">CCAP 11/70</strain>
    </source>
</reference>
<comment type="catalytic activity">
    <reaction evidence="18">
        <text>(2E)-hexenoyl-CoA + NADPH + H(+) = hexanoyl-CoA + NADP(+)</text>
        <dbReference type="Rhea" id="RHEA:44956"/>
        <dbReference type="ChEBI" id="CHEBI:15378"/>
        <dbReference type="ChEBI" id="CHEBI:57783"/>
        <dbReference type="ChEBI" id="CHEBI:58349"/>
        <dbReference type="ChEBI" id="CHEBI:62077"/>
        <dbReference type="ChEBI" id="CHEBI:62620"/>
    </reaction>
    <physiologicalReaction direction="left-to-right" evidence="18">
        <dbReference type="Rhea" id="RHEA:44957"/>
    </physiologicalReaction>
</comment>
<keyword evidence="5" id="KW-0597">Phosphoprotein</keyword>
<dbReference type="InterPro" id="IPR052388">
    <property type="entry name" value="Peroxisomal_t2-enoyl-CoA_red"/>
</dbReference>
<evidence type="ECO:0000256" key="8">
    <source>
        <dbReference type="ARBA" id="ARBA00023002"/>
    </source>
</evidence>
<dbReference type="PANTHER" id="PTHR24317">
    <property type="entry name" value="PEROXISOMAL TRANS-2-ENOYL-COA REDUCTASE"/>
    <property type="match status" value="1"/>
</dbReference>
<evidence type="ECO:0000256" key="6">
    <source>
        <dbReference type="ARBA" id="ARBA00022832"/>
    </source>
</evidence>
<evidence type="ECO:0000256" key="18">
    <source>
        <dbReference type="ARBA" id="ARBA00049108"/>
    </source>
</evidence>
<proteinExistence type="predicted"/>
<dbReference type="InterPro" id="IPR036291">
    <property type="entry name" value="NAD(P)-bd_dom_sf"/>
</dbReference>
<keyword evidence="11" id="KW-0275">Fatty acid biosynthesis</keyword>
<dbReference type="SUPFAM" id="SSF51735">
    <property type="entry name" value="NAD(P)-binding Rossmann-fold domains"/>
    <property type="match status" value="1"/>
</dbReference>
<dbReference type="Pfam" id="PF13561">
    <property type="entry name" value="adh_short_C2"/>
    <property type="match status" value="1"/>
</dbReference>
<evidence type="ECO:0000256" key="4">
    <source>
        <dbReference type="ARBA" id="ARBA00022516"/>
    </source>
</evidence>
<comment type="subcellular location">
    <subcellularLocation>
        <location evidence="2">Cytoplasm</location>
        <location evidence="2">Cytoskeleton</location>
        <location evidence="2">Cilium axoneme</location>
    </subcellularLocation>
    <subcellularLocation>
        <location evidence="1">Peroxisome</location>
    </subcellularLocation>
</comment>
<evidence type="ECO:0000256" key="17">
    <source>
        <dbReference type="ARBA" id="ARBA00048686"/>
    </source>
</evidence>
<evidence type="ECO:0000256" key="9">
    <source>
        <dbReference type="ARBA" id="ARBA00023098"/>
    </source>
</evidence>
<evidence type="ECO:0000256" key="13">
    <source>
        <dbReference type="ARBA" id="ARBA00038622"/>
    </source>
</evidence>
<organism evidence="22 23">
    <name type="scientific">Edaphochlamys debaryana</name>
    <dbReference type="NCBI Taxonomy" id="47281"/>
    <lineage>
        <taxon>Eukaryota</taxon>
        <taxon>Viridiplantae</taxon>
        <taxon>Chlorophyta</taxon>
        <taxon>core chlorophytes</taxon>
        <taxon>Chlorophyceae</taxon>
        <taxon>CS clade</taxon>
        <taxon>Chlamydomonadales</taxon>
        <taxon>Chlamydomonadales incertae sedis</taxon>
        <taxon>Edaphochlamys</taxon>
    </lineage>
</organism>
<evidence type="ECO:0000256" key="1">
    <source>
        <dbReference type="ARBA" id="ARBA00004275"/>
    </source>
</evidence>
<name>A0A835XKV9_9CHLO</name>
<evidence type="ECO:0000256" key="16">
    <source>
        <dbReference type="ARBA" id="ARBA00047570"/>
    </source>
</evidence>
<dbReference type="GO" id="GO:0005777">
    <property type="term" value="C:peroxisome"/>
    <property type="evidence" value="ECO:0007669"/>
    <property type="project" value="UniProtKB-SubCell"/>
</dbReference>
<keyword evidence="6" id="KW-0276">Fatty acid metabolism</keyword>
<comment type="catalytic activity">
    <reaction evidence="16">
        <text>(2E)-dodecenoyl-CoA + NADPH + H(+) = dodecanoyl-CoA + NADP(+)</text>
        <dbReference type="Rhea" id="RHEA:44964"/>
        <dbReference type="ChEBI" id="CHEBI:15378"/>
        <dbReference type="ChEBI" id="CHEBI:57330"/>
        <dbReference type="ChEBI" id="CHEBI:57375"/>
        <dbReference type="ChEBI" id="CHEBI:57783"/>
        <dbReference type="ChEBI" id="CHEBI:58349"/>
    </reaction>
    <physiologicalReaction direction="left-to-right" evidence="16">
        <dbReference type="Rhea" id="RHEA:44965"/>
    </physiologicalReaction>
</comment>
<evidence type="ECO:0000313" key="22">
    <source>
        <dbReference type="EMBL" id="KAG2482915.1"/>
    </source>
</evidence>
<protein>
    <recommendedName>
        <fullName evidence="15">Peroxisomal trans-2-enoyl-CoA reductase</fullName>
        <ecNumber evidence="14">1.3.1.38</ecNumber>
    </recommendedName>
</protein>
<comment type="pathway">
    <text evidence="3">Lipid metabolism.</text>
</comment>
<evidence type="ECO:0000256" key="5">
    <source>
        <dbReference type="ARBA" id="ARBA00022553"/>
    </source>
</evidence>
<evidence type="ECO:0000313" key="23">
    <source>
        <dbReference type="Proteomes" id="UP000612055"/>
    </source>
</evidence>
<comment type="catalytic activity">
    <reaction evidence="17">
        <text>(2E)-tetradecenoyl-CoA + NADPH + H(+) = tetradecanoyl-CoA + NADP(+)</text>
        <dbReference type="Rhea" id="RHEA:44968"/>
        <dbReference type="ChEBI" id="CHEBI:15378"/>
        <dbReference type="ChEBI" id="CHEBI:57385"/>
        <dbReference type="ChEBI" id="CHEBI:57783"/>
        <dbReference type="ChEBI" id="CHEBI:58349"/>
        <dbReference type="ChEBI" id="CHEBI:61405"/>
    </reaction>
    <physiologicalReaction direction="left-to-right" evidence="17">
        <dbReference type="Rhea" id="RHEA:44969"/>
    </physiologicalReaction>
</comment>
<dbReference type="AlphaFoldDB" id="A0A835XKV9"/>
<gene>
    <name evidence="22" type="ORF">HYH03_018194</name>
</gene>
<evidence type="ECO:0000256" key="10">
    <source>
        <dbReference type="ARBA" id="ARBA00023140"/>
    </source>
</evidence>
<keyword evidence="8" id="KW-0560">Oxidoreductase</keyword>
<keyword evidence="10" id="KW-0576">Peroxisome</keyword>
<evidence type="ECO:0000256" key="2">
    <source>
        <dbReference type="ARBA" id="ARBA00004430"/>
    </source>
</evidence>
<evidence type="ECO:0000256" key="14">
    <source>
        <dbReference type="ARBA" id="ARBA00038849"/>
    </source>
</evidence>
<dbReference type="Gene3D" id="3.80.10.10">
    <property type="entry name" value="Ribonuclease Inhibitor"/>
    <property type="match status" value="1"/>
</dbReference>
<comment type="catalytic activity">
    <reaction evidence="20">
        <text>(2E)-decenoyl-CoA + NADPH + H(+) = decanoyl-CoA + NADP(+)</text>
        <dbReference type="Rhea" id="RHEA:44960"/>
        <dbReference type="ChEBI" id="CHEBI:15378"/>
        <dbReference type="ChEBI" id="CHEBI:57783"/>
        <dbReference type="ChEBI" id="CHEBI:58349"/>
        <dbReference type="ChEBI" id="CHEBI:61406"/>
        <dbReference type="ChEBI" id="CHEBI:61430"/>
    </reaction>
    <physiologicalReaction direction="left-to-right" evidence="20">
        <dbReference type="Rhea" id="RHEA:44961"/>
    </physiologicalReaction>
</comment>
<keyword evidence="9" id="KW-0443">Lipid metabolism</keyword>
<keyword evidence="7" id="KW-0521">NADP</keyword>
<dbReference type="Proteomes" id="UP000612055">
    <property type="component" value="Unassembled WGS sequence"/>
</dbReference>
<dbReference type="PRINTS" id="PR00081">
    <property type="entry name" value="GDHRDH"/>
</dbReference>
<evidence type="ECO:0000256" key="12">
    <source>
        <dbReference type="ARBA" id="ARBA00037124"/>
    </source>
</evidence>
<evidence type="ECO:0000256" key="21">
    <source>
        <dbReference type="ARBA" id="ARBA00049559"/>
    </source>
</evidence>
<dbReference type="GO" id="GO:0006633">
    <property type="term" value="P:fatty acid biosynthetic process"/>
    <property type="evidence" value="ECO:0007669"/>
    <property type="project" value="UniProtKB-KW"/>
</dbReference>
<dbReference type="InterPro" id="IPR002347">
    <property type="entry name" value="SDR_fam"/>
</dbReference>
<dbReference type="EC" id="1.3.1.38" evidence="14"/>
<evidence type="ECO:0000256" key="20">
    <source>
        <dbReference type="ARBA" id="ARBA00049386"/>
    </source>
</evidence>
<dbReference type="EMBL" id="JAEHOE010000197">
    <property type="protein sequence ID" value="KAG2482915.1"/>
    <property type="molecule type" value="Genomic_DNA"/>
</dbReference>
<sequence>MRGLTLCPMDIGVNCVAPGLTRTPLAGCITSSPASLKASEAMHALKRVGEPGEVAAALEFLLSPGNAFVTGQVLGVDGGLGSLRPQLWLLRVFADVPRLAPLPTKKLYIDAGVLASAAAPGLLASAFPQLRSLQIWHAAGLEGAVVMALQQLLGLAGGGGAEAACQPLLPSLDALGITWLDVSVPDFTPLPPVLAACLRGATQIRGLRLDFNLTDAALAEPLAGLVGLKSLELGELAELKLTDQPPEALPALCAPGELARWEARLALKAGTHCGGDSALLPEAEAALCRAVGVAGGMASRATAISITTETYLLPVGGAAEVGPGRRNHAPWLEAVRQAGVSSLELDGMALSHQDMETLSRCTTLETLELDYSSYPAAALPRLARLPNLTRLRLDCDSWVKEKAGKTSLRDPPEARGALLALCSDDRWAGRQVEVSLHHDNALSDEVKAKLASAVAFLQKQLRLLGVDGGRLQVQAYE</sequence>
<comment type="function">
    <text evidence="12">Participates in chain elongation of fatty acids. Catalyzes the reduction of trans-2-enoyl-CoAs of varying chain lengths from 6:1 to 16:1, having maximum activity with 10:1 CoA. Has no 2,4-dienoyl-CoA reductase activity.</text>
</comment>
<accession>A0A835XKV9</accession>
<dbReference type="SUPFAM" id="SSF52047">
    <property type="entry name" value="RNI-like"/>
    <property type="match status" value="1"/>
</dbReference>
<evidence type="ECO:0000256" key="15">
    <source>
        <dbReference type="ARBA" id="ARBA00041063"/>
    </source>
</evidence>